<dbReference type="InterPro" id="IPR043504">
    <property type="entry name" value="Peptidase_S1_PA_chymotrypsin"/>
</dbReference>
<dbReference type="InterPro" id="IPR009003">
    <property type="entry name" value="Peptidase_S1_PA"/>
</dbReference>
<dbReference type="PANTHER" id="PTHR24256">
    <property type="entry name" value="TRYPTASE-RELATED"/>
    <property type="match status" value="1"/>
</dbReference>
<dbReference type="InterPro" id="IPR001254">
    <property type="entry name" value="Trypsin_dom"/>
</dbReference>
<accession>A0A1Q3FPW3</accession>
<evidence type="ECO:0000256" key="1">
    <source>
        <dbReference type="ARBA" id="ARBA00023157"/>
    </source>
</evidence>
<keyword evidence="5" id="KW-0732">Signal</keyword>
<evidence type="ECO:0000259" key="6">
    <source>
        <dbReference type="PROSITE" id="PS50240"/>
    </source>
</evidence>
<feature type="transmembrane region" description="Helical" evidence="4">
    <location>
        <begin position="360"/>
        <end position="386"/>
    </location>
</feature>
<dbReference type="EMBL" id="GFDL01005529">
    <property type="protein sequence ID" value="JAV29516.1"/>
    <property type="molecule type" value="Transcribed_RNA"/>
</dbReference>
<protein>
    <submittedName>
        <fullName evidence="7">Putative trypsin-like serine protease</fullName>
    </submittedName>
</protein>
<comment type="similarity">
    <text evidence="3">Belongs to the peptidase S1 family. CLIP subfamily.</text>
</comment>
<organism evidence="7">
    <name type="scientific">Culex tarsalis</name>
    <name type="common">Encephalitis mosquito</name>
    <dbReference type="NCBI Taxonomy" id="7177"/>
    <lineage>
        <taxon>Eukaryota</taxon>
        <taxon>Metazoa</taxon>
        <taxon>Ecdysozoa</taxon>
        <taxon>Arthropoda</taxon>
        <taxon>Hexapoda</taxon>
        <taxon>Insecta</taxon>
        <taxon>Pterygota</taxon>
        <taxon>Neoptera</taxon>
        <taxon>Endopterygota</taxon>
        <taxon>Diptera</taxon>
        <taxon>Nematocera</taxon>
        <taxon>Culicoidea</taxon>
        <taxon>Culicidae</taxon>
        <taxon>Culicinae</taxon>
        <taxon>Culicini</taxon>
        <taxon>Culex</taxon>
        <taxon>Culex</taxon>
    </lineage>
</organism>
<dbReference type="PROSITE" id="PS50240">
    <property type="entry name" value="TRYPSIN_DOM"/>
    <property type="match status" value="1"/>
</dbReference>
<keyword evidence="1" id="KW-1015">Disulfide bond</keyword>
<proteinExistence type="inferred from homology"/>
<evidence type="ECO:0000256" key="3">
    <source>
        <dbReference type="ARBA" id="ARBA00024195"/>
    </source>
</evidence>
<keyword evidence="4" id="KW-1133">Transmembrane helix</keyword>
<dbReference type="InterPro" id="IPR051487">
    <property type="entry name" value="Ser/Thr_Proteases_Immune/Dev"/>
</dbReference>
<feature type="chain" id="PRO_5013270171" evidence="5">
    <location>
        <begin position="18"/>
        <end position="390"/>
    </location>
</feature>
<keyword evidence="2" id="KW-0325">Glycoprotein</keyword>
<evidence type="ECO:0000256" key="5">
    <source>
        <dbReference type="SAM" id="SignalP"/>
    </source>
</evidence>
<dbReference type="GO" id="GO:0004252">
    <property type="term" value="F:serine-type endopeptidase activity"/>
    <property type="evidence" value="ECO:0007669"/>
    <property type="project" value="InterPro"/>
</dbReference>
<dbReference type="SUPFAM" id="SSF50494">
    <property type="entry name" value="Trypsin-like serine proteases"/>
    <property type="match status" value="1"/>
</dbReference>
<evidence type="ECO:0000313" key="7">
    <source>
        <dbReference type="EMBL" id="JAV29516.1"/>
    </source>
</evidence>
<keyword evidence="7" id="KW-0645">Protease</keyword>
<keyword evidence="7" id="KW-0378">Hydrolase</keyword>
<name>A0A1Q3FPW3_CULTA</name>
<dbReference type="Gene3D" id="2.40.10.10">
    <property type="entry name" value="Trypsin-like serine proteases"/>
    <property type="match status" value="1"/>
</dbReference>
<dbReference type="GO" id="GO:0006508">
    <property type="term" value="P:proteolysis"/>
    <property type="evidence" value="ECO:0007669"/>
    <property type="project" value="UniProtKB-KW"/>
</dbReference>
<evidence type="ECO:0000256" key="4">
    <source>
        <dbReference type="SAM" id="Phobius"/>
    </source>
</evidence>
<evidence type="ECO:0000256" key="2">
    <source>
        <dbReference type="ARBA" id="ARBA00023180"/>
    </source>
</evidence>
<feature type="domain" description="Peptidase S1" evidence="6">
    <location>
        <begin position="4"/>
        <end position="303"/>
    </location>
</feature>
<dbReference type="AlphaFoldDB" id="A0A1Q3FPW3"/>
<keyword evidence="4" id="KW-0472">Membrane</keyword>
<dbReference type="Pfam" id="PF00089">
    <property type="entry name" value="Trypsin"/>
    <property type="match status" value="1"/>
</dbReference>
<dbReference type="SMART" id="SM00020">
    <property type="entry name" value="Tryp_SPc"/>
    <property type="match status" value="1"/>
</dbReference>
<sequence length="390" mass="41125">MWLLITGLMLLASTGSGSVLAPYQVSIRSSAPPIVGLSNDGGSVPSRHICSGIIIKDKYILTTAGCVHVREPQTGRVTRLINPGETFIVAGNLTVSGTAGTGTNSIVRRNVISVIPHEAFNATSGEHDIALLKLDRSLPLQNSSLRWIELQGPPPNVTTATSGTGGQTTTAATASNKVNENCFINIYNNSVGPSNYPYTVVRNVSFFDKWICDERSKGSTNGRSDGRCVEYRFSASQSCLLNPDVLRQSEERGTALVCNFKLAAILAEINPPANAGQCVAQRRTTAYYTPIEPHLGWIVKAIGNLWTVAQPPQPSLPASGGGSTSASGQALAPGFVPGPVGPGSSWGAQQPVAAGNPKSAAVAAFCSGTALKVFLFNLFISLTVIYRFRH</sequence>
<feature type="signal peptide" evidence="5">
    <location>
        <begin position="1"/>
        <end position="17"/>
    </location>
</feature>
<keyword evidence="4" id="KW-0812">Transmembrane</keyword>
<reference evidence="7" key="1">
    <citation type="submission" date="2017-01" db="EMBL/GenBank/DDBJ databases">
        <title>A deep insight into the sialotranscriptome of adult male and female Cluex tarsalis mosquitoes.</title>
        <authorList>
            <person name="Ribeiro J.M."/>
            <person name="Moreira F."/>
            <person name="Bernard K.A."/>
            <person name="Calvo E."/>
        </authorList>
    </citation>
    <scope>NUCLEOTIDE SEQUENCE</scope>
    <source>
        <strain evidence="7">Kern County</strain>
        <tissue evidence="7">Salivary glands</tissue>
    </source>
</reference>